<evidence type="ECO:0000256" key="3">
    <source>
        <dbReference type="ARBA" id="ARBA00023125"/>
    </source>
</evidence>
<keyword evidence="1" id="KW-0678">Repressor</keyword>
<dbReference type="Pfam" id="PF13377">
    <property type="entry name" value="Peripla_BP_3"/>
    <property type="match status" value="1"/>
</dbReference>
<dbReference type="CDD" id="cd06291">
    <property type="entry name" value="PBP1_Qymf-like"/>
    <property type="match status" value="1"/>
</dbReference>
<dbReference type="PROSITE" id="PS50932">
    <property type="entry name" value="HTH_LACI_2"/>
    <property type="match status" value="1"/>
</dbReference>
<dbReference type="CDD" id="cd01392">
    <property type="entry name" value="HTH_LacI"/>
    <property type="match status" value="1"/>
</dbReference>
<dbReference type="PANTHER" id="PTHR30146">
    <property type="entry name" value="LACI-RELATED TRANSCRIPTIONAL REPRESSOR"/>
    <property type="match status" value="1"/>
</dbReference>
<dbReference type="InterPro" id="IPR000843">
    <property type="entry name" value="HTH_LacI"/>
</dbReference>
<accession>A0ABM6Z3E5</accession>
<dbReference type="SUPFAM" id="SSF53822">
    <property type="entry name" value="Periplasmic binding protein-like I"/>
    <property type="match status" value="1"/>
</dbReference>
<dbReference type="Gene3D" id="3.40.50.2300">
    <property type="match status" value="2"/>
</dbReference>
<evidence type="ECO:0000256" key="4">
    <source>
        <dbReference type="ARBA" id="ARBA00023163"/>
    </source>
</evidence>
<dbReference type="EMBL" id="CP032514">
    <property type="protein sequence ID" value="AYD89798.1"/>
    <property type="molecule type" value="Genomic_DNA"/>
</dbReference>
<evidence type="ECO:0000259" key="5">
    <source>
        <dbReference type="PROSITE" id="PS50932"/>
    </source>
</evidence>
<evidence type="ECO:0000256" key="1">
    <source>
        <dbReference type="ARBA" id="ARBA00022491"/>
    </source>
</evidence>
<keyword evidence="2" id="KW-0805">Transcription regulation</keyword>
<dbReference type="InterPro" id="IPR046335">
    <property type="entry name" value="LacI/GalR-like_sensor"/>
</dbReference>
<gene>
    <name evidence="6" type="ORF">D5R93_06650</name>
</gene>
<proteinExistence type="predicted"/>
<dbReference type="InterPro" id="IPR010982">
    <property type="entry name" value="Lambda_DNA-bd_dom_sf"/>
</dbReference>
<organism evidence="6 7">
    <name type="scientific">Actinomyces lilanjuaniae</name>
    <dbReference type="NCBI Taxonomy" id="2321394"/>
    <lineage>
        <taxon>Bacteria</taxon>
        <taxon>Bacillati</taxon>
        <taxon>Actinomycetota</taxon>
        <taxon>Actinomycetes</taxon>
        <taxon>Actinomycetales</taxon>
        <taxon>Actinomycetaceae</taxon>
        <taxon>Actinomyces</taxon>
    </lineage>
</organism>
<keyword evidence="4" id="KW-0804">Transcription</keyword>
<feature type="domain" description="HTH lacI-type" evidence="5">
    <location>
        <begin position="7"/>
        <end position="61"/>
    </location>
</feature>
<dbReference type="PRINTS" id="PR00036">
    <property type="entry name" value="HTHLACI"/>
</dbReference>
<reference evidence="6 7" key="1">
    <citation type="submission" date="2018-09" db="EMBL/GenBank/DDBJ databases">
        <authorList>
            <person name="Li J."/>
        </authorList>
    </citation>
    <scope>NUCLEOTIDE SEQUENCE [LARGE SCALE GENOMIC DNA]</scope>
    <source>
        <strain evidence="6 7">2129</strain>
    </source>
</reference>
<dbReference type="RefSeq" id="WP_120204461.1">
    <property type="nucleotide sequence ID" value="NZ_CP032514.1"/>
</dbReference>
<evidence type="ECO:0000313" key="6">
    <source>
        <dbReference type="EMBL" id="AYD89798.1"/>
    </source>
</evidence>
<evidence type="ECO:0000256" key="2">
    <source>
        <dbReference type="ARBA" id="ARBA00023015"/>
    </source>
</evidence>
<dbReference type="PROSITE" id="PS00356">
    <property type="entry name" value="HTH_LACI_1"/>
    <property type="match status" value="1"/>
</dbReference>
<dbReference type="Gene3D" id="1.10.260.40">
    <property type="entry name" value="lambda repressor-like DNA-binding domains"/>
    <property type="match status" value="1"/>
</dbReference>
<keyword evidence="7" id="KW-1185">Reference proteome</keyword>
<name>A0ABM6Z3E5_9ACTO</name>
<protein>
    <submittedName>
        <fullName evidence="6">LacI family transcriptional regulator</fullName>
    </submittedName>
</protein>
<evidence type="ECO:0000313" key="7">
    <source>
        <dbReference type="Proteomes" id="UP000273001"/>
    </source>
</evidence>
<dbReference type="Proteomes" id="UP000273001">
    <property type="component" value="Chromosome"/>
</dbReference>
<sequence length="342" mass="37026">MPAHREPTLADVAEAAGVSLTTVSRVLNNRGYLSRETRDRVAAAVSRLGYRPNQVARALHGKSTRSVGLIVPTVRLPFFGELAEHVEDALANHGYRTFICNSMGKADRERGYLDLLISHRVDGIISGAHNEDIPEYDKVRMPLVTIDRMLSPTIPDVHCDNEEGGRIATTHLLSRGARRPALLTSRSGAHNMREAGYRSVLAEAGIEPVVLTADFHIPDAERPGVIRNRLDAVAPIIDAVFATDDLSAADVLEWAASQGLAVPEEFKVVGFDGTSAMRRAVPGLTTVQQPIARIAHRAVQILLSQIHGSYVGGFEEEHDDQVQVGDLVTPPLGIALVEGRTA</sequence>
<dbReference type="SMART" id="SM00354">
    <property type="entry name" value="HTH_LACI"/>
    <property type="match status" value="1"/>
</dbReference>
<dbReference type="PANTHER" id="PTHR30146:SF95">
    <property type="entry name" value="RIBOSE OPERON REPRESSOR"/>
    <property type="match status" value="1"/>
</dbReference>
<keyword evidence="3" id="KW-0238">DNA-binding</keyword>
<dbReference type="Pfam" id="PF00356">
    <property type="entry name" value="LacI"/>
    <property type="match status" value="1"/>
</dbReference>
<dbReference type="SUPFAM" id="SSF47413">
    <property type="entry name" value="lambda repressor-like DNA-binding domains"/>
    <property type="match status" value="1"/>
</dbReference>
<dbReference type="InterPro" id="IPR028082">
    <property type="entry name" value="Peripla_BP_I"/>
</dbReference>